<dbReference type="SUPFAM" id="SSF50978">
    <property type="entry name" value="WD40 repeat-like"/>
    <property type="match status" value="3"/>
</dbReference>
<accession>A0AAD5QJ10</accession>
<dbReference type="AlphaFoldDB" id="A0AAD5QJ10"/>
<protein>
    <submittedName>
        <fullName evidence="3">Uncharacterized protein</fullName>
    </submittedName>
</protein>
<feature type="compositionally biased region" description="Polar residues" evidence="2">
    <location>
        <begin position="551"/>
        <end position="565"/>
    </location>
</feature>
<proteinExistence type="predicted"/>
<evidence type="ECO:0000256" key="2">
    <source>
        <dbReference type="SAM" id="MobiDB-lite"/>
    </source>
</evidence>
<dbReference type="InterPro" id="IPR049916">
    <property type="entry name" value="WDR72-like"/>
</dbReference>
<dbReference type="InterPro" id="IPR036322">
    <property type="entry name" value="WD40_repeat_dom_sf"/>
</dbReference>
<feature type="compositionally biased region" description="Pro residues" evidence="2">
    <location>
        <begin position="875"/>
        <end position="899"/>
    </location>
</feature>
<name>A0AAD5QJ10_PARTN</name>
<dbReference type="InterPro" id="IPR001680">
    <property type="entry name" value="WD40_rpt"/>
</dbReference>
<sequence length="1253" mass="138788">MVVAWIQSQHQWFIGLCNLIPTNRHAHTRSTRLFCVGDYSDIVVMDPNDLTVVFNLSSRVEPDWICSYDIVRRTNKLEQCIGVSMAGMIKIWSLVELEKRDPSKPLYEDESKRLDLRDVKSVSYNAVNERLLLTVCSDAFHLIDLDDLNIPISHECAVAAINGKLLDVDKVAVTFVDHTLRIYQLPLENLEGAQARQHFGVDPKNFFGISVPFEIAILDRSKSNPRSWLHDVTFSFAHQGNDHSSYQVARATQSGQLLIWKIPRFDKEFLGKFTSPTHFPLKYKGTYEESLVSIWEALNGDDKSFLPVLDSGDITCSLFVSNQGKLLIGRADGLIVLTYACETLSCHLLEMSLDKPSARKLYGHKGRVSNLFYPHEHHPRFDPQVFISGADDFAVIVWNLVTGVRLYRFSVHGGPILRFLVPPSNTNKHISKCICAVAADHSVSLLNIRDMKCALLASQHPHPVSLVKWRPLDDFMLVKLDDGSVYVWEMETANMDRIVAGVAAEEILTACDEQIGKDEGTDHTAAPQAVVIMRALRYRGIDMVKGRSATPEANSTRSDSPQITNEGGVALGPPMSINQMPGCDQGTHLVLFEVGCLIGGIVHLDSTDMVHSRERASLQISETTESNEDAVSNDFSRRFNSQFELRLYLDIARVLLSLLHGWNLDTDLDAVCMKKLGLSKPKQQLYFGNVSRHGQLSVTLPQRIQHSFDYYSTDIRWQTSHSLTTTHLLAVISTANTLMGIRSSVLQAENAQRRSSASSQLQPNKKVIPDVSNVEGQQYKQGWSLLAALHCVLLPDHIRPRSSYAAPRIELLSRRWQDSCVEIREAAQALLIRELSRLGAAGRRRLIESWTPFLPPLLDPALSIFGARLQSSVPTLPPSAPPIPPRRKSSPPPLSPVPEPTTGEDGESGVRQVRRNQATAIILLGVVGSEFGEELNRADLTRATALSLLELLVAAPSTLLPIHSPLRRAAIDLLGRGFVHWEPHLEISKVVLGLLDLAGNSDKASLPIIIGAPLSSIADACRTARHALTLIATARPTALLSALSMEVARYNAAAQHQTIQHTVVSPLLKSRSEVLRIIEELSEKRYNDVVEMMLPVGDVLVHCLDTSLLKQKALADIFPPITKFPMVAYCASTRRIAFGGKNGTCVVHELRAAKAHSLQAHQGPVTAVAFSEDGKYLATYSGEDAKINFWQTCQTFLGMGQSQMKLVKSQPAPAMQPVSPDGNGVVFRPKMVWINSKALTLMLPEGREQRFGI</sequence>
<keyword evidence="4" id="KW-1185">Reference proteome</keyword>
<feature type="region of interest" description="Disordered" evidence="2">
    <location>
        <begin position="875"/>
        <end position="910"/>
    </location>
</feature>
<keyword evidence="1" id="KW-0853">WD repeat</keyword>
<gene>
    <name evidence="3" type="ORF">KIN20_007262</name>
</gene>
<dbReference type="Pfam" id="PF00400">
    <property type="entry name" value="WD40"/>
    <property type="match status" value="1"/>
</dbReference>
<dbReference type="GO" id="GO:0005737">
    <property type="term" value="C:cytoplasm"/>
    <property type="evidence" value="ECO:0007669"/>
    <property type="project" value="TreeGrafter"/>
</dbReference>
<comment type="caution">
    <text evidence="3">The sequence shown here is derived from an EMBL/GenBank/DDBJ whole genome shotgun (WGS) entry which is preliminary data.</text>
</comment>
<feature type="region of interest" description="Disordered" evidence="2">
    <location>
        <begin position="547"/>
        <end position="568"/>
    </location>
</feature>
<dbReference type="EMBL" id="JAHQIW010001040">
    <property type="protein sequence ID" value="KAJ1351279.1"/>
    <property type="molecule type" value="Genomic_DNA"/>
</dbReference>
<dbReference type="Gene3D" id="2.130.10.10">
    <property type="entry name" value="YVTN repeat-like/Quinoprotein amine dehydrogenase"/>
    <property type="match status" value="2"/>
</dbReference>
<feature type="repeat" description="WD" evidence="1">
    <location>
        <begin position="457"/>
        <end position="498"/>
    </location>
</feature>
<dbReference type="PROSITE" id="PS50082">
    <property type="entry name" value="WD_REPEATS_2"/>
    <property type="match status" value="2"/>
</dbReference>
<evidence type="ECO:0000313" key="3">
    <source>
        <dbReference type="EMBL" id="KAJ1351279.1"/>
    </source>
</evidence>
<dbReference type="InterPro" id="IPR015943">
    <property type="entry name" value="WD40/YVTN_repeat-like_dom_sf"/>
</dbReference>
<dbReference type="Proteomes" id="UP001196413">
    <property type="component" value="Unassembled WGS sequence"/>
</dbReference>
<evidence type="ECO:0000256" key="1">
    <source>
        <dbReference type="PROSITE-ProRule" id="PRU00221"/>
    </source>
</evidence>
<feature type="repeat" description="WD" evidence="1">
    <location>
        <begin position="1158"/>
        <end position="1191"/>
    </location>
</feature>
<dbReference type="SMART" id="SM00320">
    <property type="entry name" value="WD40"/>
    <property type="match status" value="5"/>
</dbReference>
<evidence type="ECO:0000313" key="4">
    <source>
        <dbReference type="Proteomes" id="UP001196413"/>
    </source>
</evidence>
<dbReference type="PANTHER" id="PTHR44099">
    <property type="entry name" value="RABCONNECTIN-3B, ISOFORM A"/>
    <property type="match status" value="1"/>
</dbReference>
<organism evidence="3 4">
    <name type="scientific">Parelaphostrongylus tenuis</name>
    <name type="common">Meningeal worm</name>
    <dbReference type="NCBI Taxonomy" id="148309"/>
    <lineage>
        <taxon>Eukaryota</taxon>
        <taxon>Metazoa</taxon>
        <taxon>Ecdysozoa</taxon>
        <taxon>Nematoda</taxon>
        <taxon>Chromadorea</taxon>
        <taxon>Rhabditida</taxon>
        <taxon>Rhabditina</taxon>
        <taxon>Rhabditomorpha</taxon>
        <taxon>Strongyloidea</taxon>
        <taxon>Metastrongylidae</taxon>
        <taxon>Parelaphostrongylus</taxon>
    </lineage>
</organism>
<reference evidence="3" key="1">
    <citation type="submission" date="2021-06" db="EMBL/GenBank/DDBJ databases">
        <title>Parelaphostrongylus tenuis whole genome reference sequence.</title>
        <authorList>
            <person name="Garwood T.J."/>
            <person name="Larsen P.A."/>
            <person name="Fountain-Jones N.M."/>
            <person name="Garbe J.R."/>
            <person name="Macchietto M.G."/>
            <person name="Kania S.A."/>
            <person name="Gerhold R.W."/>
            <person name="Richards J.E."/>
            <person name="Wolf T.M."/>
        </authorList>
    </citation>
    <scope>NUCLEOTIDE SEQUENCE</scope>
    <source>
        <strain evidence="3">MNPRO001-30</strain>
        <tissue evidence="3">Meninges</tissue>
    </source>
</reference>
<dbReference type="PANTHER" id="PTHR44099:SF4">
    <property type="entry name" value="RABCONNECTIN-3B, ISOFORM A"/>
    <property type="match status" value="1"/>
</dbReference>